<dbReference type="CDD" id="cd00299">
    <property type="entry name" value="GST_C_family"/>
    <property type="match status" value="1"/>
</dbReference>
<dbReference type="Gene3D" id="3.40.30.10">
    <property type="entry name" value="Glutaredoxin"/>
    <property type="match status" value="1"/>
</dbReference>
<dbReference type="EMBL" id="JARKIE010000134">
    <property type="protein sequence ID" value="KAJ7678479.1"/>
    <property type="molecule type" value="Genomic_DNA"/>
</dbReference>
<evidence type="ECO:0000256" key="3">
    <source>
        <dbReference type="SAM" id="MobiDB-lite"/>
    </source>
</evidence>
<evidence type="ECO:0000313" key="6">
    <source>
        <dbReference type="Proteomes" id="UP001221757"/>
    </source>
</evidence>
<proteinExistence type="inferred from homology"/>
<dbReference type="Pfam" id="PF13410">
    <property type="entry name" value="GST_C_2"/>
    <property type="match status" value="1"/>
</dbReference>
<dbReference type="InterPro" id="IPR004045">
    <property type="entry name" value="Glutathione_S-Trfase_N"/>
</dbReference>
<dbReference type="SUPFAM" id="SSF52499">
    <property type="entry name" value="Isochorismatase-like hydrolases"/>
    <property type="match status" value="1"/>
</dbReference>
<dbReference type="InterPro" id="IPR040079">
    <property type="entry name" value="Glutathione_S-Trfase"/>
</dbReference>
<organism evidence="5 6">
    <name type="scientific">Mycena rosella</name>
    <name type="common">Pink bonnet</name>
    <name type="synonym">Agaricus rosellus</name>
    <dbReference type="NCBI Taxonomy" id="1033263"/>
    <lineage>
        <taxon>Eukaryota</taxon>
        <taxon>Fungi</taxon>
        <taxon>Dikarya</taxon>
        <taxon>Basidiomycota</taxon>
        <taxon>Agaricomycotina</taxon>
        <taxon>Agaricomycetes</taxon>
        <taxon>Agaricomycetidae</taxon>
        <taxon>Agaricales</taxon>
        <taxon>Marasmiineae</taxon>
        <taxon>Mycenaceae</taxon>
        <taxon>Mycena</taxon>
    </lineage>
</organism>
<accession>A0AAD7G8L4</accession>
<dbReference type="InterPro" id="IPR036380">
    <property type="entry name" value="Isochorismatase-like_sf"/>
</dbReference>
<feature type="region of interest" description="Disordered" evidence="3">
    <location>
        <begin position="441"/>
        <end position="469"/>
    </location>
</feature>
<name>A0AAD7G8L4_MYCRO</name>
<dbReference type="InterPro" id="IPR036282">
    <property type="entry name" value="Glutathione-S-Trfase_C_sf"/>
</dbReference>
<evidence type="ECO:0000259" key="4">
    <source>
        <dbReference type="PROSITE" id="PS50404"/>
    </source>
</evidence>
<dbReference type="InterPro" id="IPR050272">
    <property type="entry name" value="Isochorismatase-like_hydrls"/>
</dbReference>
<feature type="domain" description="GST N-terminal" evidence="4">
    <location>
        <begin position="215"/>
        <end position="308"/>
    </location>
</feature>
<dbReference type="Pfam" id="PF13409">
    <property type="entry name" value="GST_N_2"/>
    <property type="match status" value="1"/>
</dbReference>
<reference evidence="5" key="1">
    <citation type="submission" date="2023-03" db="EMBL/GenBank/DDBJ databases">
        <title>Massive genome expansion in bonnet fungi (Mycena s.s.) driven by repeated elements and novel gene families across ecological guilds.</title>
        <authorList>
            <consortium name="Lawrence Berkeley National Laboratory"/>
            <person name="Harder C.B."/>
            <person name="Miyauchi S."/>
            <person name="Viragh M."/>
            <person name="Kuo A."/>
            <person name="Thoen E."/>
            <person name="Andreopoulos B."/>
            <person name="Lu D."/>
            <person name="Skrede I."/>
            <person name="Drula E."/>
            <person name="Henrissat B."/>
            <person name="Morin E."/>
            <person name="Kohler A."/>
            <person name="Barry K."/>
            <person name="LaButti K."/>
            <person name="Morin E."/>
            <person name="Salamov A."/>
            <person name="Lipzen A."/>
            <person name="Mereny Z."/>
            <person name="Hegedus B."/>
            <person name="Baldrian P."/>
            <person name="Stursova M."/>
            <person name="Weitz H."/>
            <person name="Taylor A."/>
            <person name="Grigoriev I.V."/>
            <person name="Nagy L.G."/>
            <person name="Martin F."/>
            <person name="Kauserud H."/>
        </authorList>
    </citation>
    <scope>NUCLEOTIDE SEQUENCE</scope>
    <source>
        <strain evidence="5">CBHHK067</strain>
    </source>
</reference>
<dbReference type="SFLD" id="SFLDS00019">
    <property type="entry name" value="Glutathione_Transferase_(cytos"/>
    <property type="match status" value="1"/>
</dbReference>
<evidence type="ECO:0000256" key="1">
    <source>
        <dbReference type="ARBA" id="ARBA00006336"/>
    </source>
</evidence>
<gene>
    <name evidence="5" type="ORF">B0H17DRAFT_1078347</name>
</gene>
<dbReference type="InterPro" id="IPR036249">
    <property type="entry name" value="Thioredoxin-like_sf"/>
</dbReference>
<dbReference type="Gene3D" id="3.40.50.850">
    <property type="entry name" value="Isochorismatase-like"/>
    <property type="match status" value="1"/>
</dbReference>
<dbReference type="GO" id="GO:0016787">
    <property type="term" value="F:hydrolase activity"/>
    <property type="evidence" value="ECO:0007669"/>
    <property type="project" value="UniProtKB-KW"/>
</dbReference>
<keyword evidence="2" id="KW-0378">Hydrolase</keyword>
<dbReference type="InterPro" id="IPR000868">
    <property type="entry name" value="Isochorismatase-like_dom"/>
</dbReference>
<dbReference type="Gene3D" id="1.20.1050.10">
    <property type="match status" value="1"/>
</dbReference>
<sequence>CSDESSQCRCDSFLTPSFFPSLASMDPKKRCLLLIDLQNEFLSSGGNFPIAATSQQAIRDIRASGGSVFWVRAEYATGKTTPEALDDLLRGTHTARPRAARPIASARRSRIPLRPCSSHGTLSSRKNWYSAFTGTTLQTELSARGLTHLYLGGGLTNICVRATAEEAQTLGFTVTVLEDCMGWRKYASHEQALRGMRERGIQVAARDEALGRDPHEPALYYVNGSIPSWRVLMALYEKGISFTAIRLRIMSDPKQTRSAAFLELNHRGKTPVFVDPLPNATDSNLETVTINESLAILQYIETYHRPQQPLLPPISQRSARALALARIQESENLHNIYDALEDAHFEAEKRGEHLGPHERAELVANVHAELDYWEAYASRSAYIAGDEFGLADCAFFPLLGYMVHRGFEWERPITEGDESGRETRMAGRVCEHTLSGCGNAGGRVDARGGHSQRVDQRGKANVWTGTRGR</sequence>
<feature type="non-terminal residue" evidence="5">
    <location>
        <position position="469"/>
    </location>
</feature>
<dbReference type="PANTHER" id="PTHR43540">
    <property type="entry name" value="PEROXYUREIDOACRYLATE/UREIDOACRYLATE AMIDOHYDROLASE-RELATED"/>
    <property type="match status" value="1"/>
</dbReference>
<dbReference type="SUPFAM" id="SSF52833">
    <property type="entry name" value="Thioredoxin-like"/>
    <property type="match status" value="1"/>
</dbReference>
<comment type="caution">
    <text evidence="5">The sequence shown here is derived from an EMBL/GenBank/DDBJ whole genome shotgun (WGS) entry which is preliminary data.</text>
</comment>
<dbReference type="SUPFAM" id="SSF47616">
    <property type="entry name" value="GST C-terminal domain-like"/>
    <property type="match status" value="1"/>
</dbReference>
<dbReference type="Proteomes" id="UP001221757">
    <property type="component" value="Unassembled WGS sequence"/>
</dbReference>
<evidence type="ECO:0000313" key="5">
    <source>
        <dbReference type="EMBL" id="KAJ7678479.1"/>
    </source>
</evidence>
<keyword evidence="6" id="KW-1185">Reference proteome</keyword>
<evidence type="ECO:0000256" key="2">
    <source>
        <dbReference type="ARBA" id="ARBA00022801"/>
    </source>
</evidence>
<dbReference type="CDD" id="cd00431">
    <property type="entry name" value="cysteine_hydrolases"/>
    <property type="match status" value="1"/>
</dbReference>
<dbReference type="PROSITE" id="PS50404">
    <property type="entry name" value="GST_NTER"/>
    <property type="match status" value="1"/>
</dbReference>
<dbReference type="AlphaFoldDB" id="A0AAD7G8L4"/>
<protein>
    <submittedName>
        <fullName evidence="5">Isochorismatase-like protein</fullName>
    </submittedName>
</protein>
<feature type="compositionally biased region" description="Basic and acidic residues" evidence="3">
    <location>
        <begin position="444"/>
        <end position="458"/>
    </location>
</feature>
<dbReference type="CDD" id="cd00570">
    <property type="entry name" value="GST_N_family"/>
    <property type="match status" value="1"/>
</dbReference>
<comment type="similarity">
    <text evidence="1">Belongs to the isochorismatase family.</text>
</comment>
<dbReference type="PANTHER" id="PTHR43540:SF6">
    <property type="entry name" value="ISOCHORISMATASE-LIKE DOMAIN-CONTAINING PROTEIN"/>
    <property type="match status" value="1"/>
</dbReference>
<dbReference type="Pfam" id="PF00857">
    <property type="entry name" value="Isochorismatase"/>
    <property type="match status" value="1"/>
</dbReference>